<dbReference type="InterPro" id="IPR029063">
    <property type="entry name" value="SAM-dependent_MTases_sf"/>
</dbReference>
<name>A0A0L9V657_PHAAN</name>
<evidence type="ECO:0000313" key="6">
    <source>
        <dbReference type="EMBL" id="KOM50169.1"/>
    </source>
</evidence>
<feature type="domain" description="O-methyltransferase C-terminal" evidence="4">
    <location>
        <begin position="130"/>
        <end position="253"/>
    </location>
</feature>
<accession>A0A0L9V657</accession>
<dbReference type="InterPro" id="IPR036390">
    <property type="entry name" value="WH_DNA-bd_sf"/>
</dbReference>
<evidence type="ECO:0000256" key="2">
    <source>
        <dbReference type="ARBA" id="ARBA00022679"/>
    </source>
</evidence>
<dbReference type="SUPFAM" id="SSF46785">
    <property type="entry name" value="Winged helix' DNA-binding domain"/>
    <property type="match status" value="1"/>
</dbReference>
<dbReference type="GO" id="GO:0008757">
    <property type="term" value="F:S-adenosylmethionine-dependent methyltransferase activity"/>
    <property type="evidence" value="ECO:0007669"/>
    <property type="project" value="UniProtKB-ARBA"/>
</dbReference>
<dbReference type="Gene3D" id="1.10.10.10">
    <property type="entry name" value="Winged helix-like DNA-binding domain superfamily/Winged helix DNA-binding domain"/>
    <property type="match status" value="1"/>
</dbReference>
<evidence type="ECO:0008006" key="8">
    <source>
        <dbReference type="Google" id="ProtNLM"/>
    </source>
</evidence>
<gene>
    <name evidence="6" type="ORF">LR48_Vigan08g099600</name>
</gene>
<dbReference type="InterPro" id="IPR036388">
    <property type="entry name" value="WH-like_DNA-bd_sf"/>
</dbReference>
<dbReference type="InterPro" id="IPR012967">
    <property type="entry name" value="COMT_dimerisation"/>
</dbReference>
<dbReference type="PIRSF" id="PIRSF005739">
    <property type="entry name" value="O-mtase"/>
    <property type="match status" value="1"/>
</dbReference>
<feature type="domain" description="O-methyltransferase dimerisation" evidence="5">
    <location>
        <begin position="20"/>
        <end position="109"/>
    </location>
</feature>
<organism evidence="6 7">
    <name type="scientific">Phaseolus angularis</name>
    <name type="common">Azuki bean</name>
    <name type="synonym">Vigna angularis</name>
    <dbReference type="NCBI Taxonomy" id="3914"/>
    <lineage>
        <taxon>Eukaryota</taxon>
        <taxon>Viridiplantae</taxon>
        <taxon>Streptophyta</taxon>
        <taxon>Embryophyta</taxon>
        <taxon>Tracheophyta</taxon>
        <taxon>Spermatophyta</taxon>
        <taxon>Magnoliopsida</taxon>
        <taxon>eudicotyledons</taxon>
        <taxon>Gunneridae</taxon>
        <taxon>Pentapetalae</taxon>
        <taxon>rosids</taxon>
        <taxon>fabids</taxon>
        <taxon>Fabales</taxon>
        <taxon>Fabaceae</taxon>
        <taxon>Papilionoideae</taxon>
        <taxon>50 kb inversion clade</taxon>
        <taxon>NPAAA clade</taxon>
        <taxon>indigoferoid/millettioid clade</taxon>
        <taxon>Phaseoleae</taxon>
        <taxon>Vigna</taxon>
    </lineage>
</organism>
<dbReference type="InterPro" id="IPR001077">
    <property type="entry name" value="COMT_C"/>
</dbReference>
<dbReference type="InterPro" id="IPR016461">
    <property type="entry name" value="COMT-like"/>
</dbReference>
<dbReference type="Pfam" id="PF08100">
    <property type="entry name" value="Dimerisation"/>
    <property type="match status" value="1"/>
</dbReference>
<proteinExistence type="predicted"/>
<keyword evidence="2" id="KW-0808">Transferase</keyword>
<dbReference type="OMA" id="DWDDSKC"/>
<dbReference type="GO" id="GO:0008171">
    <property type="term" value="F:O-methyltransferase activity"/>
    <property type="evidence" value="ECO:0007669"/>
    <property type="project" value="InterPro"/>
</dbReference>
<dbReference type="AlphaFoldDB" id="A0A0L9V657"/>
<sequence length="296" mass="33046">METDGEEHASKLLRAQTHVWNYILKFINSLSLKYAIEMSIPNIIHNYGQPMPLSQLIASLPLHPSKTSFITRLMKILTHSGFFSEHHATPNQPEVMYLITDASILLLKDHPFSMKPLTQLIFNPVMINPWFQFSTWFTNENPSPFHSENGMGFWDFAGREPNFNEVMAMDSRLVSTVAIEKYKRLFEGIESLVDVGGGTGTMAKVIVESFPQVKCIVFDLPHVVTGLEETQNIKYVGGDMLEAIPPADSVMLKYSVSKVPILGRPYLAQASGGPPLMLILELPSSGASSNHKFPLP</sequence>
<dbReference type="Gene3D" id="3.40.50.150">
    <property type="entry name" value="Vaccinia Virus protein VP39"/>
    <property type="match status" value="1"/>
</dbReference>
<reference evidence="7" key="1">
    <citation type="journal article" date="2015" name="Proc. Natl. Acad. Sci. U.S.A.">
        <title>Genome sequencing of adzuki bean (Vigna angularis) provides insight into high starch and low fat accumulation and domestication.</title>
        <authorList>
            <person name="Yang K."/>
            <person name="Tian Z."/>
            <person name="Chen C."/>
            <person name="Luo L."/>
            <person name="Zhao B."/>
            <person name="Wang Z."/>
            <person name="Yu L."/>
            <person name="Li Y."/>
            <person name="Sun Y."/>
            <person name="Li W."/>
            <person name="Chen Y."/>
            <person name="Li Y."/>
            <person name="Zhang Y."/>
            <person name="Ai D."/>
            <person name="Zhao J."/>
            <person name="Shang C."/>
            <person name="Ma Y."/>
            <person name="Wu B."/>
            <person name="Wang M."/>
            <person name="Gao L."/>
            <person name="Sun D."/>
            <person name="Zhang P."/>
            <person name="Guo F."/>
            <person name="Wang W."/>
            <person name="Li Y."/>
            <person name="Wang J."/>
            <person name="Varshney R.K."/>
            <person name="Wang J."/>
            <person name="Ling H.Q."/>
            <person name="Wan P."/>
        </authorList>
    </citation>
    <scope>NUCLEOTIDE SEQUENCE</scope>
    <source>
        <strain evidence="7">cv. Jingnong 6</strain>
    </source>
</reference>
<dbReference type="SUPFAM" id="SSF53335">
    <property type="entry name" value="S-adenosyl-L-methionine-dependent methyltransferases"/>
    <property type="match status" value="1"/>
</dbReference>
<dbReference type="EMBL" id="CM003378">
    <property type="protein sequence ID" value="KOM50169.1"/>
    <property type="molecule type" value="Genomic_DNA"/>
</dbReference>
<keyword evidence="1" id="KW-0489">Methyltransferase</keyword>
<dbReference type="GO" id="GO:0032259">
    <property type="term" value="P:methylation"/>
    <property type="evidence" value="ECO:0007669"/>
    <property type="project" value="UniProtKB-KW"/>
</dbReference>
<evidence type="ECO:0000259" key="5">
    <source>
        <dbReference type="Pfam" id="PF08100"/>
    </source>
</evidence>
<dbReference type="PROSITE" id="PS51683">
    <property type="entry name" value="SAM_OMT_II"/>
    <property type="match status" value="1"/>
</dbReference>
<dbReference type="GO" id="GO:0009717">
    <property type="term" value="P:isoflavonoid biosynthetic process"/>
    <property type="evidence" value="ECO:0007669"/>
    <property type="project" value="UniProtKB-ARBA"/>
</dbReference>
<dbReference type="Proteomes" id="UP000053144">
    <property type="component" value="Chromosome 8"/>
</dbReference>
<evidence type="ECO:0000256" key="1">
    <source>
        <dbReference type="ARBA" id="ARBA00022603"/>
    </source>
</evidence>
<protein>
    <recommendedName>
        <fullName evidence="8">O-methyltransferase domain-containing protein</fullName>
    </recommendedName>
</protein>
<dbReference type="Gramene" id="KOM50169">
    <property type="protein sequence ID" value="KOM50169"/>
    <property type="gene ID" value="LR48_Vigan08g099600"/>
</dbReference>
<dbReference type="GO" id="GO:0046983">
    <property type="term" value="F:protein dimerization activity"/>
    <property type="evidence" value="ECO:0007669"/>
    <property type="project" value="InterPro"/>
</dbReference>
<keyword evidence="3" id="KW-0949">S-adenosyl-L-methionine</keyword>
<evidence type="ECO:0000256" key="3">
    <source>
        <dbReference type="ARBA" id="ARBA00022691"/>
    </source>
</evidence>
<dbReference type="FunFam" id="1.10.10.10:FF:000213">
    <property type="entry name" value="Coniferyl alcohol 9-O-methyltransferase"/>
    <property type="match status" value="1"/>
</dbReference>
<evidence type="ECO:0000313" key="7">
    <source>
        <dbReference type="Proteomes" id="UP000053144"/>
    </source>
</evidence>
<dbReference type="Pfam" id="PF00891">
    <property type="entry name" value="Methyltransf_2"/>
    <property type="match status" value="1"/>
</dbReference>
<dbReference type="PANTHER" id="PTHR11746">
    <property type="entry name" value="O-METHYLTRANSFERASE"/>
    <property type="match status" value="1"/>
</dbReference>
<evidence type="ECO:0000259" key="4">
    <source>
        <dbReference type="Pfam" id="PF00891"/>
    </source>
</evidence>